<proteinExistence type="predicted"/>
<protein>
    <submittedName>
        <fullName evidence="1">DUF3037 domain-containing protein</fullName>
    </submittedName>
</protein>
<evidence type="ECO:0000313" key="1">
    <source>
        <dbReference type="EMBL" id="HIX53545.1"/>
    </source>
</evidence>
<name>A0A9D2AXH7_9SPHI</name>
<dbReference type="Proteomes" id="UP000824156">
    <property type="component" value="Unassembled WGS sequence"/>
</dbReference>
<accession>A0A9D2AXH7</accession>
<organism evidence="1 2">
    <name type="scientific">Candidatus Sphingobacterium stercoripullorum</name>
    <dbReference type="NCBI Taxonomy" id="2838759"/>
    <lineage>
        <taxon>Bacteria</taxon>
        <taxon>Pseudomonadati</taxon>
        <taxon>Bacteroidota</taxon>
        <taxon>Sphingobacteriia</taxon>
        <taxon>Sphingobacteriales</taxon>
        <taxon>Sphingobacteriaceae</taxon>
        <taxon>Sphingobacterium</taxon>
    </lineage>
</organism>
<dbReference type="Pfam" id="PF11236">
    <property type="entry name" value="DUF3037"/>
    <property type="match status" value="1"/>
</dbReference>
<evidence type="ECO:0000313" key="2">
    <source>
        <dbReference type="Proteomes" id="UP000824156"/>
    </source>
</evidence>
<sequence>MPVRVEYEYAVVRLLPCVEREEFINVGVILYCRKQRFIDFLFTINKEKLLSFNPELDVEQIHGHLLSFSNIAKGNAQGGEIGKKEAAERFRWLTASRSTLIQSSPVHIGLTKDATGTLSDLFQSLVL</sequence>
<dbReference type="InterPro" id="IPR021398">
    <property type="entry name" value="DUF3037"/>
</dbReference>
<gene>
    <name evidence="1" type="ORF">H9853_00840</name>
</gene>
<reference evidence="1" key="1">
    <citation type="journal article" date="2021" name="PeerJ">
        <title>Extensive microbial diversity within the chicken gut microbiome revealed by metagenomics and culture.</title>
        <authorList>
            <person name="Gilroy R."/>
            <person name="Ravi A."/>
            <person name="Getino M."/>
            <person name="Pursley I."/>
            <person name="Horton D.L."/>
            <person name="Alikhan N.F."/>
            <person name="Baker D."/>
            <person name="Gharbi K."/>
            <person name="Hall N."/>
            <person name="Watson M."/>
            <person name="Adriaenssens E.M."/>
            <person name="Foster-Nyarko E."/>
            <person name="Jarju S."/>
            <person name="Secka A."/>
            <person name="Antonio M."/>
            <person name="Oren A."/>
            <person name="Chaudhuri R.R."/>
            <person name="La Ragione R."/>
            <person name="Hildebrand F."/>
            <person name="Pallen M.J."/>
        </authorList>
    </citation>
    <scope>NUCLEOTIDE SEQUENCE</scope>
    <source>
        <strain evidence="1">1719</strain>
    </source>
</reference>
<reference evidence="1" key="2">
    <citation type="submission" date="2021-04" db="EMBL/GenBank/DDBJ databases">
        <authorList>
            <person name="Gilroy R."/>
        </authorList>
    </citation>
    <scope>NUCLEOTIDE SEQUENCE</scope>
    <source>
        <strain evidence="1">1719</strain>
    </source>
</reference>
<comment type="caution">
    <text evidence="1">The sequence shown here is derived from an EMBL/GenBank/DDBJ whole genome shotgun (WGS) entry which is preliminary data.</text>
</comment>
<dbReference type="EMBL" id="DXEZ01000020">
    <property type="protein sequence ID" value="HIX53545.1"/>
    <property type="molecule type" value="Genomic_DNA"/>
</dbReference>
<dbReference type="AlphaFoldDB" id="A0A9D2AXH7"/>